<comment type="caution">
    <text evidence="4">The sequence shown here is derived from an EMBL/GenBank/DDBJ whole genome shotgun (WGS) entry which is preliminary data.</text>
</comment>
<dbReference type="GO" id="GO:0016301">
    <property type="term" value="F:kinase activity"/>
    <property type="evidence" value="ECO:0007669"/>
    <property type="project" value="UniProtKB-KW"/>
</dbReference>
<evidence type="ECO:0000256" key="1">
    <source>
        <dbReference type="ARBA" id="ARBA00022679"/>
    </source>
</evidence>
<accession>A0A7V5XF53</accession>
<sequence length="321" mass="36589">MKFDFTGCGSLNWDIFFEVEDLSKLKFENLKILPGREIVLERSQFLKFLKFLEKKGKVLFECGGGSGANTIYALSLWGFNNTFLGATGKDEFGKKIIEEFEKVNLNTDFIIKKGETSLAIILLDKRKDRFIAVSSGNSEDFLQEVKINLFQFESTFHFSSFASKSGQEFQRKILSHLNFKISFDPGEVYANLGKEFLFFWFKNTEILFITKYELEKIGLSLKELLNLGIDKIFLKKGKEGAELHSKEKSLEMSVYEVEKIVDNTGAGDYFNAGVLAGIKYGFSEENILKLGVYSAGISLRDFGRKGCLTKKEFQKYVDLLK</sequence>
<dbReference type="Pfam" id="PF00294">
    <property type="entry name" value="PfkB"/>
    <property type="match status" value="1"/>
</dbReference>
<gene>
    <name evidence="4" type="ORF">ENM15_00640</name>
</gene>
<dbReference type="Gene3D" id="3.40.1190.20">
    <property type="match status" value="1"/>
</dbReference>
<feature type="domain" description="Carbohydrate kinase PfkB" evidence="3">
    <location>
        <begin position="64"/>
        <end position="308"/>
    </location>
</feature>
<dbReference type="InterPro" id="IPR029056">
    <property type="entry name" value="Ribokinase-like"/>
</dbReference>
<protein>
    <recommendedName>
        <fullName evidence="3">Carbohydrate kinase PfkB domain-containing protein</fullName>
    </recommendedName>
</protein>
<dbReference type="AlphaFoldDB" id="A0A7V5XF53"/>
<dbReference type="GO" id="GO:0005829">
    <property type="term" value="C:cytosol"/>
    <property type="evidence" value="ECO:0007669"/>
    <property type="project" value="TreeGrafter"/>
</dbReference>
<name>A0A7V5XF53_9BACT</name>
<evidence type="ECO:0000256" key="2">
    <source>
        <dbReference type="ARBA" id="ARBA00022777"/>
    </source>
</evidence>
<reference evidence="4" key="1">
    <citation type="journal article" date="2020" name="mSystems">
        <title>Genome- and Community-Level Interaction Insights into Carbon Utilization and Element Cycling Functions of Hydrothermarchaeota in Hydrothermal Sediment.</title>
        <authorList>
            <person name="Zhou Z."/>
            <person name="Liu Y."/>
            <person name="Xu W."/>
            <person name="Pan J."/>
            <person name="Luo Z.H."/>
            <person name="Li M."/>
        </authorList>
    </citation>
    <scope>NUCLEOTIDE SEQUENCE [LARGE SCALE GENOMIC DNA]</scope>
    <source>
        <strain evidence="4">SpSt-106</strain>
    </source>
</reference>
<dbReference type="SUPFAM" id="SSF53613">
    <property type="entry name" value="Ribokinase-like"/>
    <property type="match status" value="1"/>
</dbReference>
<dbReference type="EMBL" id="DRWR01000013">
    <property type="protein sequence ID" value="HHQ15326.1"/>
    <property type="molecule type" value="Genomic_DNA"/>
</dbReference>
<dbReference type="PANTHER" id="PTHR10584:SF166">
    <property type="entry name" value="RIBOKINASE"/>
    <property type="match status" value="1"/>
</dbReference>
<keyword evidence="2" id="KW-0418">Kinase</keyword>
<evidence type="ECO:0000313" key="4">
    <source>
        <dbReference type="EMBL" id="HHQ15326.1"/>
    </source>
</evidence>
<keyword evidence="1" id="KW-0808">Transferase</keyword>
<dbReference type="PANTHER" id="PTHR10584">
    <property type="entry name" value="SUGAR KINASE"/>
    <property type="match status" value="1"/>
</dbReference>
<proteinExistence type="predicted"/>
<evidence type="ECO:0000259" key="3">
    <source>
        <dbReference type="Pfam" id="PF00294"/>
    </source>
</evidence>
<dbReference type="InterPro" id="IPR011611">
    <property type="entry name" value="PfkB_dom"/>
</dbReference>
<organism evidence="4">
    <name type="scientific">Thermodesulfobacterium geofontis</name>
    <dbReference type="NCBI Taxonomy" id="1295609"/>
    <lineage>
        <taxon>Bacteria</taxon>
        <taxon>Pseudomonadati</taxon>
        <taxon>Thermodesulfobacteriota</taxon>
        <taxon>Thermodesulfobacteria</taxon>
        <taxon>Thermodesulfobacteriales</taxon>
        <taxon>Thermodesulfobacteriaceae</taxon>
        <taxon>Thermodesulfobacterium</taxon>
    </lineage>
</organism>